<organism evidence="3 4">
    <name type="scientific">Halorhabdus tiamatea SARL4B</name>
    <dbReference type="NCBI Taxonomy" id="1033806"/>
    <lineage>
        <taxon>Archaea</taxon>
        <taxon>Methanobacteriati</taxon>
        <taxon>Methanobacteriota</taxon>
        <taxon>Stenosarchaea group</taxon>
        <taxon>Halobacteria</taxon>
        <taxon>Halobacteriales</taxon>
        <taxon>Haloarculaceae</taxon>
        <taxon>Halorhabdus</taxon>
    </lineage>
</organism>
<dbReference type="InterPro" id="IPR002831">
    <property type="entry name" value="Tscrpt_reg_TrmB_N"/>
</dbReference>
<feature type="domain" description="Transcription regulator TrmB N-terminal" evidence="1">
    <location>
        <begin position="19"/>
        <end position="92"/>
    </location>
</feature>
<dbReference type="OrthoDB" id="311452at2157"/>
<reference evidence="3 4" key="2">
    <citation type="journal article" date="2013" name="PLoS ONE">
        <title>INDIGO - INtegrated Data Warehouse of MIcrobial GenOmes with Examples from the Red Sea Extremophiles.</title>
        <authorList>
            <person name="Alam I."/>
            <person name="Antunes A."/>
            <person name="Kamau A.A."/>
            <person name="Ba Alawi W."/>
            <person name="Kalkatawi M."/>
            <person name="Stingl U."/>
            <person name="Bajic V.B."/>
        </authorList>
    </citation>
    <scope>NUCLEOTIDE SEQUENCE [LARGE SCALE GENOMIC DNA]</scope>
    <source>
        <strain evidence="3 4">SARL4B</strain>
    </source>
</reference>
<evidence type="ECO:0000313" key="3">
    <source>
        <dbReference type="EMBL" id="ERJ05714.1"/>
    </source>
</evidence>
<dbReference type="AlphaFoldDB" id="F7PF84"/>
<dbReference type="InterPro" id="IPR036390">
    <property type="entry name" value="WH_DNA-bd_sf"/>
</dbReference>
<dbReference type="Proteomes" id="UP000003861">
    <property type="component" value="Unassembled WGS sequence"/>
</dbReference>
<dbReference type="Proteomes" id="UP000015381">
    <property type="component" value="Chromosome I"/>
</dbReference>
<name>F7PF84_9EURY</name>
<dbReference type="Gene3D" id="1.10.10.10">
    <property type="entry name" value="Winged helix-like DNA-binding domain superfamily/Winged helix DNA-binding domain"/>
    <property type="match status" value="1"/>
</dbReference>
<keyword evidence="5" id="KW-1185">Reference proteome</keyword>
<dbReference type="SUPFAM" id="SSF46785">
    <property type="entry name" value="Winged helix' DNA-binding domain"/>
    <property type="match status" value="1"/>
</dbReference>
<dbReference type="InterPro" id="IPR036388">
    <property type="entry name" value="WH-like_DNA-bd_sf"/>
</dbReference>
<proteinExistence type="predicted"/>
<gene>
    <name evidence="3" type="ORF">HLRTI_002226</name>
    <name evidence="2" type="ORF">HTIA_1842</name>
</gene>
<evidence type="ECO:0000313" key="4">
    <source>
        <dbReference type="Proteomes" id="UP000003861"/>
    </source>
</evidence>
<dbReference type="EMBL" id="HF571520">
    <property type="protein sequence ID" value="CCQ33963.1"/>
    <property type="molecule type" value="Genomic_DNA"/>
</dbReference>
<reference evidence="3 4" key="1">
    <citation type="journal article" date="2011" name="J. Bacteriol.">
        <title>Genome sequence of Halorhabdus tiamatea, the first archaeon isolated from a deep-sea anoxic brine lake.</title>
        <authorList>
            <person name="Antunes A."/>
            <person name="Alam I."/>
            <person name="Bajic V.B."/>
            <person name="Stingl U."/>
        </authorList>
    </citation>
    <scope>NUCLEOTIDE SEQUENCE [LARGE SCALE GENOMIC DNA]</scope>
    <source>
        <strain evidence="3 4">SARL4B</strain>
    </source>
</reference>
<reference evidence="2 5" key="3">
    <citation type="journal article" date="2014" name="Environ. Microbiol.">
        <title>Halorhabdus tiamatea: proteogenomics and glycosidase activity measurements identify the first cultivated euryarchaeon from a deep-sea anoxic brine lake as potential polysaccharide degrader.</title>
        <authorList>
            <person name="Werner J."/>
            <person name="Ferrer M."/>
            <person name="Michel G."/>
            <person name="Mann A.J."/>
            <person name="Huang S."/>
            <person name="Juarez S."/>
            <person name="Ciordia S."/>
            <person name="Albar J.P."/>
            <person name="Alcaide M."/>
            <person name="La Cono V."/>
            <person name="Yakimov M.M."/>
            <person name="Antunes A."/>
            <person name="Taborda M."/>
            <person name="Da Costa M.S."/>
            <person name="Amann R.I."/>
            <person name="Gloeckner F.O."/>
            <person name="Golyshina O.V."/>
            <person name="Golyshin P.N."/>
            <person name="Teeling H."/>
        </authorList>
    </citation>
    <scope>NUCLEOTIDE SEQUENCE [LARGE SCALE GENOMIC DNA]</scope>
    <source>
        <strain evidence="5">SARL4B</strain>
        <strain evidence="2">Type strain: SARL4B</strain>
    </source>
</reference>
<sequence>MAQPIQEMVVTETTADRALERVFGLNTSEQAVYRELLEAEGPLSAEELTGKVDCALATAYRYLDTLAEHGLVEEVARPSAAQQPAVYEATDPDEVADHMEDCVERAYRHFSSKIDSFGVEDSACPPLDPTDS</sequence>
<dbReference type="RefSeq" id="WP_008523641.1">
    <property type="nucleotide sequence ID" value="NC_021921.1"/>
</dbReference>
<evidence type="ECO:0000313" key="2">
    <source>
        <dbReference type="EMBL" id="CCQ33963.1"/>
    </source>
</evidence>
<dbReference type="KEGG" id="hti:HTIA_1842"/>
<dbReference type="GeneID" id="23799595"/>
<accession>F7PF84</accession>
<dbReference type="HOGENOM" id="CLU_1901893_0_0_2"/>
<evidence type="ECO:0000313" key="5">
    <source>
        <dbReference type="Proteomes" id="UP000015381"/>
    </source>
</evidence>
<dbReference type="eggNOG" id="arCOG02242">
    <property type="taxonomic scope" value="Archaea"/>
</dbReference>
<dbReference type="Pfam" id="PF01978">
    <property type="entry name" value="TrmB"/>
    <property type="match status" value="1"/>
</dbReference>
<evidence type="ECO:0000259" key="1">
    <source>
        <dbReference type="Pfam" id="PF01978"/>
    </source>
</evidence>
<dbReference type="EMBL" id="AFNT02000026">
    <property type="protein sequence ID" value="ERJ05714.1"/>
    <property type="molecule type" value="Genomic_DNA"/>
</dbReference>
<protein>
    <submittedName>
        <fullName evidence="2">Archaeal sugar-specific transcriptional regulator, TrmB family</fullName>
    </submittedName>
    <submittedName>
        <fullName evidence="3">Transcriptional regulator TrmB protein</fullName>
    </submittedName>
</protein>